<dbReference type="EMBL" id="AJWJ01000048">
    <property type="protein sequence ID" value="KAF2076818.1"/>
    <property type="molecule type" value="Genomic_DNA"/>
</dbReference>
<feature type="compositionally biased region" description="Polar residues" evidence="1">
    <location>
        <begin position="724"/>
        <end position="734"/>
    </location>
</feature>
<feature type="compositionally biased region" description="Polar residues" evidence="1">
    <location>
        <begin position="1154"/>
        <end position="1168"/>
    </location>
</feature>
<dbReference type="PANTHER" id="PTHR23148:SF0">
    <property type="entry name" value="SERINE_ARGININE REPETITIVE MATRIX PROTEIN 1"/>
    <property type="match status" value="1"/>
</dbReference>
<feature type="compositionally biased region" description="Basic residues" evidence="1">
    <location>
        <begin position="256"/>
        <end position="273"/>
    </location>
</feature>
<dbReference type="Proteomes" id="UP000695562">
    <property type="component" value="Unassembled WGS sequence"/>
</dbReference>
<feature type="compositionally biased region" description="Low complexity" evidence="1">
    <location>
        <begin position="184"/>
        <end position="221"/>
    </location>
</feature>
<dbReference type="GO" id="GO:0005681">
    <property type="term" value="C:spliceosomal complex"/>
    <property type="evidence" value="ECO:0007669"/>
    <property type="project" value="TreeGrafter"/>
</dbReference>
<proteinExistence type="predicted"/>
<feature type="region of interest" description="Disordered" evidence="1">
    <location>
        <begin position="724"/>
        <end position="781"/>
    </location>
</feature>
<dbReference type="Gene3D" id="3.90.980.20">
    <property type="match status" value="3"/>
</dbReference>
<dbReference type="GO" id="GO:0048024">
    <property type="term" value="P:regulation of mRNA splicing, via spliceosome"/>
    <property type="evidence" value="ECO:0007669"/>
    <property type="project" value="TreeGrafter"/>
</dbReference>
<feature type="compositionally biased region" description="Low complexity" evidence="1">
    <location>
        <begin position="274"/>
        <end position="290"/>
    </location>
</feature>
<dbReference type="PANTHER" id="PTHR23148">
    <property type="entry name" value="SERINE/ARGININE REGULATED NUCLEAR MATRIX PROTEIN"/>
    <property type="match status" value="1"/>
</dbReference>
<feature type="region of interest" description="Disordered" evidence="1">
    <location>
        <begin position="1135"/>
        <end position="1168"/>
    </location>
</feature>
<keyword evidence="3" id="KW-1185">Reference proteome</keyword>
<feature type="compositionally biased region" description="Low complexity" evidence="1">
    <location>
        <begin position="309"/>
        <end position="320"/>
    </location>
</feature>
<evidence type="ECO:0000313" key="2">
    <source>
        <dbReference type="EMBL" id="KAF2076818.1"/>
    </source>
</evidence>
<accession>A0A8J4PXM2</accession>
<feature type="region of interest" description="Disordered" evidence="1">
    <location>
        <begin position="804"/>
        <end position="874"/>
    </location>
</feature>
<feature type="compositionally biased region" description="Low complexity" evidence="1">
    <location>
        <begin position="1084"/>
        <end position="1098"/>
    </location>
</feature>
<reference evidence="2" key="1">
    <citation type="submission" date="2020-01" db="EMBL/GenBank/DDBJ databases">
        <title>Development of genomics and gene disruption for Polysphondylium violaceum indicates a role for the polyketide synthase stlB in stalk morphogenesis.</title>
        <authorList>
            <person name="Narita B."/>
            <person name="Kawabe Y."/>
            <person name="Kin K."/>
            <person name="Saito T."/>
            <person name="Gibbs R."/>
            <person name="Kuspa A."/>
            <person name="Muzny D."/>
            <person name="Queller D."/>
            <person name="Richards S."/>
            <person name="Strassman J."/>
            <person name="Sucgang R."/>
            <person name="Worley K."/>
            <person name="Schaap P."/>
        </authorList>
    </citation>
    <scope>NUCLEOTIDE SEQUENCE</scope>
    <source>
        <strain evidence="2">QSvi11</strain>
    </source>
</reference>
<feature type="region of interest" description="Disordered" evidence="1">
    <location>
        <begin position="889"/>
        <end position="919"/>
    </location>
</feature>
<dbReference type="OrthoDB" id="20551at2759"/>
<dbReference type="GO" id="GO:0003723">
    <property type="term" value="F:RNA binding"/>
    <property type="evidence" value="ECO:0007669"/>
    <property type="project" value="TreeGrafter"/>
</dbReference>
<feature type="region of interest" description="Disordered" evidence="1">
    <location>
        <begin position="1079"/>
        <end position="1108"/>
    </location>
</feature>
<feature type="compositionally biased region" description="Low complexity" evidence="1">
    <location>
        <begin position="889"/>
        <end position="917"/>
    </location>
</feature>
<dbReference type="AlphaFoldDB" id="A0A8J4PXM2"/>
<feature type="compositionally biased region" description="Low complexity" evidence="1">
    <location>
        <begin position="493"/>
        <end position="521"/>
    </location>
</feature>
<feature type="compositionally biased region" description="Gly residues" evidence="1">
    <location>
        <begin position="295"/>
        <end position="308"/>
    </location>
</feature>
<feature type="compositionally biased region" description="Low complexity" evidence="1">
    <location>
        <begin position="764"/>
        <end position="780"/>
    </location>
</feature>
<gene>
    <name evidence="2" type="ORF">CYY_001895</name>
</gene>
<evidence type="ECO:0000313" key="3">
    <source>
        <dbReference type="Proteomes" id="UP000695562"/>
    </source>
</evidence>
<dbReference type="InterPro" id="IPR052225">
    <property type="entry name" value="Ser/Arg_repetitive_matrix"/>
</dbReference>
<protein>
    <submittedName>
        <fullName evidence="2">Uncharacterized protein</fullName>
    </submittedName>
</protein>
<sequence length="1168" mass="129368">MSSSNNNNNNNSSSTSNSNSNVGNNNGNSNTNNNGNLVGMDKILLLCSTCHLKTNQDIKELKEKVLPGFHDNKYSFTCKSCTPNKVPTLNHLGKSWKCVIHTALFNMERQSGNRFFHHSDVTNYVIKYPNVFLHDKSLADISKAVTMAFFNNKHYFVSGGSYTGKWANPRPADVSDLDFDSPPNDSISNNNHHNQNSSNNNNNNNINNNNNNNQQQNFNSNDFDKERQLLSPSRSRSMSRSRSRSQSMSSRESRSRSRSRSVSRSLSRGRSRSRSISSRSNSRSISPRNNSLKRGVGGRSGSGSGGNFSTGSSRSSSLSDSDSDSNSDSESELFMKYIQCLTCKNLSTMDFSLNKVAPGPFDKNYEFICKGCNEENPSFKHLAKSWTKIIHTALHNLEFEKRIRFHSKKDIFQYIQSHPKELECDQKQDVTPNIINYVLMSGRSLFINSAINQRLWCNRKKKDRVLVDSRGIYVFAKELSKKRHHSEMDNERSSNNNSISNVVNNMNNSNNNNNINNNSKSSNDEKVHSHNESSHRSSILSYNGGNSKSSSSSTSQNNSTNSSNNNNNGNNLTSSIQQNINSSGNVAIQNIKFTPLFCNHCKVLNPNAASELLEETPGIIIPSHIDKRYIYVCAKCSDNQQATLNHLPKSWKVIVHTTLYNLGIISGQKFSSNKTLYSFISDNANTLLLGGKTIDYLNKNLSGVLSSYKNLFCSSGRNMWGNVSQYQENSNTGDNKNKATIDDDDEKNSEDEHSYHKIKKHKSSNSNSNSNNNNNSINSITDKLLNDDNNLMEIKSSKLMDTSVGKKDLNSNSPITFVKRPSSSSPSSYPSNSSPNSSILNSSGGNSGNQSRPSSHQPQKPNITTSPTNTSKNSSINNIQKELYNNVNNVNSNVNSNNKTTNNTTSTNNNNNNNRNLNLEDIQDETNVEIVIYDERIHSLIGFLHVNINTELNQLRKEVDDMEIPELKNLEFRFLFKKSPISLKQESHFNIKDCLFSGSNGITVELRSITPNVPVSPGISNGIGTLSNSGFNPNIAAAAAASLLQSPQPFNVSSVPDISAMSNHPMFILFSQFQQLQNQIGGPSSSSSTSSSSSSLSTMGKKDNILLNNNSKEDQILKAFDMEPHSSMLSSITSKLTPISTSPSANKKELDQIESANTKTNSILGLTN</sequence>
<name>A0A8J4PXM2_9MYCE</name>
<feature type="region of interest" description="Disordered" evidence="1">
    <location>
        <begin position="173"/>
        <end position="327"/>
    </location>
</feature>
<feature type="region of interest" description="Disordered" evidence="1">
    <location>
        <begin position="1"/>
        <end position="34"/>
    </location>
</feature>
<feature type="compositionally biased region" description="Low complexity" evidence="1">
    <location>
        <begin position="821"/>
        <end position="874"/>
    </location>
</feature>
<organism evidence="2 3">
    <name type="scientific">Polysphondylium violaceum</name>
    <dbReference type="NCBI Taxonomy" id="133409"/>
    <lineage>
        <taxon>Eukaryota</taxon>
        <taxon>Amoebozoa</taxon>
        <taxon>Evosea</taxon>
        <taxon>Eumycetozoa</taxon>
        <taxon>Dictyostelia</taxon>
        <taxon>Dictyosteliales</taxon>
        <taxon>Dictyosteliaceae</taxon>
        <taxon>Polysphondylium</taxon>
    </lineage>
</organism>
<feature type="compositionally biased region" description="Basic and acidic residues" evidence="1">
    <location>
        <begin position="522"/>
        <end position="535"/>
    </location>
</feature>
<feature type="compositionally biased region" description="Polar residues" evidence="1">
    <location>
        <begin position="1135"/>
        <end position="1145"/>
    </location>
</feature>
<feature type="region of interest" description="Disordered" evidence="1">
    <location>
        <begin position="481"/>
        <end position="577"/>
    </location>
</feature>
<feature type="compositionally biased region" description="Low complexity" evidence="1">
    <location>
        <begin position="543"/>
        <end position="577"/>
    </location>
</feature>
<comment type="caution">
    <text evidence="2">The sequence shown here is derived from an EMBL/GenBank/DDBJ whole genome shotgun (WGS) entry which is preliminary data.</text>
</comment>
<evidence type="ECO:0000256" key="1">
    <source>
        <dbReference type="SAM" id="MobiDB-lite"/>
    </source>
</evidence>